<name>A0A2T2XH83_9FIRM</name>
<sequence length="99" mass="11100">MNATTNLQTIDVKTWMGTDILGSRGLGRQARNLLVERINKTEPVILDFRNVEVMTSAFADECFGKLWDRFGSGLIKSTIHIKGLSGNNKAIFRFVLANR</sequence>
<dbReference type="Pfam" id="PF14213">
    <property type="entry name" value="DUF4325"/>
    <property type="match status" value="1"/>
</dbReference>
<evidence type="ECO:0000313" key="3">
    <source>
        <dbReference type="Proteomes" id="UP000242972"/>
    </source>
</evidence>
<dbReference type="AlphaFoldDB" id="A0A2T2XH83"/>
<organism evidence="2 3">
    <name type="scientific">Sulfobacillus benefaciens</name>
    <dbReference type="NCBI Taxonomy" id="453960"/>
    <lineage>
        <taxon>Bacteria</taxon>
        <taxon>Bacillati</taxon>
        <taxon>Bacillota</taxon>
        <taxon>Clostridia</taxon>
        <taxon>Eubacteriales</taxon>
        <taxon>Clostridiales Family XVII. Incertae Sedis</taxon>
        <taxon>Sulfobacillus</taxon>
    </lineage>
</organism>
<dbReference type="InterPro" id="IPR025474">
    <property type="entry name" value="DUF4325"/>
</dbReference>
<dbReference type="Proteomes" id="UP000242972">
    <property type="component" value="Unassembled WGS sequence"/>
</dbReference>
<dbReference type="EMBL" id="PXYW01000015">
    <property type="protein sequence ID" value="PSR33875.1"/>
    <property type="molecule type" value="Genomic_DNA"/>
</dbReference>
<protein>
    <recommendedName>
        <fullName evidence="1">DUF4325 domain-containing protein</fullName>
    </recommendedName>
</protein>
<evidence type="ECO:0000259" key="1">
    <source>
        <dbReference type="Pfam" id="PF14213"/>
    </source>
</evidence>
<gene>
    <name evidence="2" type="ORF">C7B46_07735</name>
</gene>
<proteinExistence type="predicted"/>
<feature type="domain" description="DUF4325" evidence="1">
    <location>
        <begin position="35"/>
        <end position="87"/>
    </location>
</feature>
<accession>A0A2T2XH83</accession>
<comment type="caution">
    <text evidence="2">The sequence shown here is derived from an EMBL/GenBank/DDBJ whole genome shotgun (WGS) entry which is preliminary data.</text>
</comment>
<evidence type="ECO:0000313" key="2">
    <source>
        <dbReference type="EMBL" id="PSR33875.1"/>
    </source>
</evidence>
<reference evidence="2 3" key="1">
    <citation type="journal article" date="2014" name="BMC Genomics">
        <title>Comparison of environmental and isolate Sulfobacillus genomes reveals diverse carbon, sulfur, nitrogen, and hydrogen metabolisms.</title>
        <authorList>
            <person name="Justice N.B."/>
            <person name="Norman A."/>
            <person name="Brown C.T."/>
            <person name="Singh A."/>
            <person name="Thomas B.C."/>
            <person name="Banfield J.F."/>
        </authorList>
    </citation>
    <scope>NUCLEOTIDE SEQUENCE [LARGE SCALE GENOMIC DNA]</scope>
    <source>
        <strain evidence="2">AMDSBA4</strain>
    </source>
</reference>